<dbReference type="AlphaFoldDB" id="A0A554WX91"/>
<dbReference type="OrthoDB" id="5793213at2"/>
<evidence type="ECO:0000313" key="2">
    <source>
        <dbReference type="EMBL" id="TSE28196.1"/>
    </source>
</evidence>
<gene>
    <name evidence="2" type="ORF">Tther_02278</name>
</gene>
<dbReference type="InterPro" id="IPR002035">
    <property type="entry name" value="VWF_A"/>
</dbReference>
<dbReference type="CDD" id="cd00198">
    <property type="entry name" value="vWFA"/>
    <property type="match status" value="1"/>
</dbReference>
<accession>A0A554WX91</accession>
<dbReference type="PROSITE" id="PS50234">
    <property type="entry name" value="VWFA"/>
    <property type="match status" value="1"/>
</dbReference>
<evidence type="ECO:0000259" key="1">
    <source>
        <dbReference type="PROSITE" id="PS50234"/>
    </source>
</evidence>
<dbReference type="InterPro" id="IPR036465">
    <property type="entry name" value="vWFA_dom_sf"/>
</dbReference>
<evidence type="ECO:0000313" key="3">
    <source>
        <dbReference type="Proteomes" id="UP000318542"/>
    </source>
</evidence>
<dbReference type="Pfam" id="PF13519">
    <property type="entry name" value="VWA_2"/>
    <property type="match status" value="1"/>
</dbReference>
<name>A0A554WX91_9BURK</name>
<dbReference type="RefSeq" id="WP_143903982.1">
    <property type="nucleotide sequence ID" value="NZ_VJOL01000057.1"/>
</dbReference>
<organism evidence="2 3">
    <name type="scientific">Tepidimonas thermarum</name>
    <dbReference type="NCBI Taxonomy" id="335431"/>
    <lineage>
        <taxon>Bacteria</taxon>
        <taxon>Pseudomonadati</taxon>
        <taxon>Pseudomonadota</taxon>
        <taxon>Betaproteobacteria</taxon>
        <taxon>Burkholderiales</taxon>
        <taxon>Tepidimonas</taxon>
    </lineage>
</organism>
<sequence>MGGRIHWPRTLAAKGVAALQRKHLHWTLPSAGPATLHLIVLDNSGSMRKGGRLALAKAFASRLVEEATRAGTHVALLLFGGQGVQWVQNAAPARRSVLPRVSGLGGGGGTPLVEALRQAQAELQAFRRRHASASRTLWLLTDGRSLEQPQLPVDADHLVIVDFDDPRRPLGRCRQWAERWGAEWRRPLMP</sequence>
<reference evidence="2 3" key="1">
    <citation type="submission" date="2019-07" db="EMBL/GenBank/DDBJ databases">
        <title>Tepidimonas thermarum AA-1 draft genome.</title>
        <authorList>
            <person name="Da Costa M.S."/>
            <person name="Froufe H.J.C."/>
            <person name="Egas C."/>
            <person name="Albuquerque L."/>
        </authorList>
    </citation>
    <scope>NUCLEOTIDE SEQUENCE [LARGE SCALE GENOMIC DNA]</scope>
    <source>
        <strain evidence="2 3">AA-1</strain>
    </source>
</reference>
<dbReference type="Gene3D" id="3.40.50.410">
    <property type="entry name" value="von Willebrand factor, type A domain"/>
    <property type="match status" value="1"/>
</dbReference>
<dbReference type="SUPFAM" id="SSF53300">
    <property type="entry name" value="vWA-like"/>
    <property type="match status" value="1"/>
</dbReference>
<keyword evidence="3" id="KW-1185">Reference proteome</keyword>
<protein>
    <submittedName>
        <fullName evidence="2">Cob-chelat-sub: cobaltochelatase subunit</fullName>
    </submittedName>
</protein>
<dbReference type="SMART" id="SM00327">
    <property type="entry name" value="VWA"/>
    <property type="match status" value="1"/>
</dbReference>
<dbReference type="EMBL" id="VJOL01000057">
    <property type="protein sequence ID" value="TSE28196.1"/>
    <property type="molecule type" value="Genomic_DNA"/>
</dbReference>
<comment type="caution">
    <text evidence="2">The sequence shown here is derived from an EMBL/GenBank/DDBJ whole genome shotgun (WGS) entry which is preliminary data.</text>
</comment>
<proteinExistence type="predicted"/>
<dbReference type="Proteomes" id="UP000318542">
    <property type="component" value="Unassembled WGS sequence"/>
</dbReference>
<feature type="domain" description="VWFA" evidence="1">
    <location>
        <begin position="36"/>
        <end position="145"/>
    </location>
</feature>